<dbReference type="EMBL" id="JBHLTG010000003">
    <property type="protein sequence ID" value="MFC0679391.1"/>
    <property type="molecule type" value="Genomic_DNA"/>
</dbReference>
<keyword evidence="2" id="KW-1185">Reference proteome</keyword>
<organism evidence="1 2">
    <name type="scientific">Lysobacter korlensis</name>
    <dbReference type="NCBI Taxonomy" id="553636"/>
    <lineage>
        <taxon>Bacteria</taxon>
        <taxon>Pseudomonadati</taxon>
        <taxon>Pseudomonadota</taxon>
        <taxon>Gammaproteobacteria</taxon>
        <taxon>Lysobacterales</taxon>
        <taxon>Lysobacteraceae</taxon>
        <taxon>Lysobacter</taxon>
    </lineage>
</organism>
<evidence type="ECO:0000313" key="2">
    <source>
        <dbReference type="Proteomes" id="UP001589896"/>
    </source>
</evidence>
<accession>A0ABV6RR06</accession>
<dbReference type="RefSeq" id="WP_386670106.1">
    <property type="nucleotide sequence ID" value="NZ_JBHLTG010000003.1"/>
</dbReference>
<dbReference type="Proteomes" id="UP001589896">
    <property type="component" value="Unassembled WGS sequence"/>
</dbReference>
<evidence type="ECO:0000313" key="1">
    <source>
        <dbReference type="EMBL" id="MFC0679391.1"/>
    </source>
</evidence>
<sequence length="250" mass="26633">MLLPPAALVSSEVGELGRFGPSIVTGRSLEFGRHGRAAMLVGARYAEVPSAVGGGLHRQRGLQLSWRVPDGPALGLLQVALVDIATEASALGADSGLGRMFTALLDPTTLGMRPAALREWRLHSVPEVWVPVLDLSVAAACDTDRMRHQLLWQAVNYLHELVPEVVGGAAGLTVDETALVNSPAARRSAGHPERARARRLLESVGMARAGQVNLNGYQKGAAPRFCLQHPVVYVVPQAFAGIETCPRRAH</sequence>
<reference evidence="1 2" key="1">
    <citation type="submission" date="2024-09" db="EMBL/GenBank/DDBJ databases">
        <authorList>
            <person name="Sun Q."/>
            <person name="Mori K."/>
        </authorList>
    </citation>
    <scope>NUCLEOTIDE SEQUENCE [LARGE SCALE GENOMIC DNA]</scope>
    <source>
        <strain evidence="1 2">KCTC 23076</strain>
    </source>
</reference>
<protein>
    <submittedName>
        <fullName evidence="1">Uncharacterized protein</fullName>
    </submittedName>
</protein>
<name>A0ABV6RR06_9GAMM</name>
<comment type="caution">
    <text evidence="1">The sequence shown here is derived from an EMBL/GenBank/DDBJ whole genome shotgun (WGS) entry which is preliminary data.</text>
</comment>
<gene>
    <name evidence="1" type="ORF">ACFFGH_16265</name>
</gene>
<proteinExistence type="predicted"/>